<keyword evidence="4" id="KW-0808">Transferase</keyword>
<evidence type="ECO:0000313" key="5">
    <source>
        <dbReference type="Proteomes" id="UP000247892"/>
    </source>
</evidence>
<reference evidence="4 5" key="1">
    <citation type="submission" date="2016-07" db="EMBL/GenBank/DDBJ databases">
        <title>Draft genome sequence of Prauserella sp. YIM 121212, isolated from alkaline soil.</title>
        <authorList>
            <person name="Ruckert C."/>
            <person name="Albersmeier A."/>
            <person name="Jiang C.-L."/>
            <person name="Jiang Y."/>
            <person name="Kalinowski J."/>
            <person name="Schneider O."/>
            <person name="Winkler A."/>
            <person name="Zotchev S.B."/>
        </authorList>
    </citation>
    <scope>NUCLEOTIDE SEQUENCE [LARGE SCALE GENOMIC DNA]</scope>
    <source>
        <strain evidence="4 5">YIM 121212</strain>
    </source>
</reference>
<dbReference type="InterPro" id="IPR001173">
    <property type="entry name" value="Glyco_trans_2-like"/>
</dbReference>
<dbReference type="InterPro" id="IPR050834">
    <property type="entry name" value="Glycosyltransf_2"/>
</dbReference>
<gene>
    <name evidence="4" type="ORF">BA062_16205</name>
</gene>
<feature type="transmembrane region" description="Helical" evidence="2">
    <location>
        <begin position="611"/>
        <end position="629"/>
    </location>
</feature>
<evidence type="ECO:0000313" key="4">
    <source>
        <dbReference type="EMBL" id="PXY34132.1"/>
    </source>
</evidence>
<feature type="transmembrane region" description="Helical" evidence="2">
    <location>
        <begin position="761"/>
        <end position="780"/>
    </location>
</feature>
<feature type="transmembrane region" description="Helical" evidence="2">
    <location>
        <begin position="736"/>
        <end position="754"/>
    </location>
</feature>
<feature type="transmembrane region" description="Helical" evidence="2">
    <location>
        <begin position="825"/>
        <end position="846"/>
    </location>
</feature>
<protein>
    <submittedName>
        <fullName evidence="4">Glycosyl transferase</fullName>
    </submittedName>
</protein>
<keyword evidence="2" id="KW-1133">Transmembrane helix</keyword>
<name>A0A318LS92_9PSEU</name>
<dbReference type="InterPro" id="IPR029044">
    <property type="entry name" value="Nucleotide-diphossugar_trans"/>
</dbReference>
<evidence type="ECO:0000256" key="2">
    <source>
        <dbReference type="SAM" id="Phobius"/>
    </source>
</evidence>
<feature type="transmembrane region" description="Helical" evidence="2">
    <location>
        <begin position="792"/>
        <end position="818"/>
    </location>
</feature>
<feature type="region of interest" description="Disordered" evidence="1">
    <location>
        <begin position="162"/>
        <end position="186"/>
    </location>
</feature>
<keyword evidence="2" id="KW-0812">Transmembrane</keyword>
<evidence type="ECO:0000259" key="3">
    <source>
        <dbReference type="Pfam" id="PF00535"/>
    </source>
</evidence>
<dbReference type="Gene3D" id="3.90.550.10">
    <property type="entry name" value="Spore Coat Polysaccharide Biosynthesis Protein SpsA, Chain A"/>
    <property type="match status" value="1"/>
</dbReference>
<dbReference type="GO" id="GO:0016740">
    <property type="term" value="F:transferase activity"/>
    <property type="evidence" value="ECO:0007669"/>
    <property type="project" value="UniProtKB-KW"/>
</dbReference>
<organism evidence="4 5">
    <name type="scientific">Prauserella flavalba</name>
    <dbReference type="NCBI Taxonomy" id="1477506"/>
    <lineage>
        <taxon>Bacteria</taxon>
        <taxon>Bacillati</taxon>
        <taxon>Actinomycetota</taxon>
        <taxon>Actinomycetes</taxon>
        <taxon>Pseudonocardiales</taxon>
        <taxon>Pseudonocardiaceae</taxon>
        <taxon>Prauserella</taxon>
    </lineage>
</organism>
<dbReference type="AlphaFoldDB" id="A0A318LS92"/>
<keyword evidence="2" id="KW-0472">Membrane</keyword>
<comment type="caution">
    <text evidence="4">The sequence shown here is derived from an EMBL/GenBank/DDBJ whole genome shotgun (WGS) entry which is preliminary data.</text>
</comment>
<dbReference type="PANTHER" id="PTHR43685:SF3">
    <property type="entry name" value="SLR2126 PROTEIN"/>
    <property type="match status" value="1"/>
</dbReference>
<feature type="transmembrane region" description="Helical" evidence="2">
    <location>
        <begin position="641"/>
        <end position="670"/>
    </location>
</feature>
<feature type="domain" description="Glycosyltransferase 2-like" evidence="3">
    <location>
        <begin position="18"/>
        <end position="145"/>
    </location>
</feature>
<feature type="transmembrane region" description="Helical" evidence="2">
    <location>
        <begin position="469"/>
        <end position="492"/>
    </location>
</feature>
<feature type="region of interest" description="Disordered" evidence="1">
    <location>
        <begin position="429"/>
        <end position="454"/>
    </location>
</feature>
<accession>A0A318LS92</accession>
<dbReference type="RefSeq" id="WP_168214000.1">
    <property type="nucleotide sequence ID" value="NZ_MASU01000006.1"/>
</dbReference>
<dbReference type="SUPFAM" id="SSF53448">
    <property type="entry name" value="Nucleotide-diphospho-sugar transferases"/>
    <property type="match status" value="1"/>
</dbReference>
<keyword evidence="5" id="KW-1185">Reference proteome</keyword>
<sequence>MPRTPTPPPVRTAPVLAILVCHNGEDWLPLTLSALRRSTIRPRHVLAVDTGSTDGTAALLEAAAADSADGGVAGPPVLDGVITLPDTTGYASAVAEAVTRASERWGDPGQWIWLLHDDSAPEPDCLDLLLRAADTAPSAGVLGPLAVDWADPRLIVEAGLSTDASGHRQPAVPRGLGDEESPEQSTEVLAVPSAGSLIRRTTWEELDGFDREIALLREDIDFGWRVNAAGGLVLCVPVARLRHVRAAGTGRRRASALPGSFAGVEEADRVYGVRTFLVNSSTVSCVLGLPRLLLLCVLRGLGFALLRNGIRARAEFAAAGYVLGGSGGLRAARASRRHGTARGLLTSRFARLRGALRGGVVHLVRRRVESEAALGRLPETIADDTTAWIPPEVRYSRPVPVGPDALPAGAARLPRSRATGLRRPGEVVAVPLPEPEPAEPERDTSARPSPGGEAAERELVFVEVDRRRILAATLFAPPVVLLVVLTALALVLNGGRLGLDLAGGGLLPVGDLAQTWSTYLDSWHAVAGGTASAAPVALPVLGLLGAPFAPLGGPAALVSLLLIADIPLAALVAYAATRRLRVDRWVRAGAAAAYALLPAATASVAQGRIDVVVVHILLPALIAGVGAVLTRADARWLSTSVLSALTLAVVGAFSPLAHGLALVALVLGFVVLPPPGDRPARGVPAVAIVVLLPLVLLLPWLSTLLTHPSLLLHGLGAPAASTVGADLAGLDPGGPGGFPLGLVVVVAALAAAVARPTARVVPGLAVLVLGVGGTAVTQLVELAPPRGGEPAPAFAGVPLLVTGAGLLLVVLGTCAAGLGTAPRALARAGALGGVAVLLTLAAGGVATGREGSVRAWGGWTLASSLTQELAGTGRGVLVLAGPGEPVRQSGGRLPAYGDDALVPVAGAPERLDAWQRELLGGSREAVTSAAAAGVLFLVLPPGEEGARLRQAASDLLHDAPSTSDGRVVLRLTPASGQVTLVSPEQARRAVSGEPPSGELMTGSSVAEVEARLPDVRVRVSDGPDGRLLVLAAEQEAGWRATVNGEPVPIVPAWGHQVAVSVPPRQSEVTVEYSPALHNVLLLVQVAALLFTVLTAIPGRREPHSPSMMSGSTPR</sequence>
<dbReference type="Pfam" id="PF00535">
    <property type="entry name" value="Glycos_transf_2"/>
    <property type="match status" value="1"/>
</dbReference>
<feature type="transmembrane region" description="Helical" evidence="2">
    <location>
        <begin position="682"/>
        <end position="701"/>
    </location>
</feature>
<dbReference type="PANTHER" id="PTHR43685">
    <property type="entry name" value="GLYCOSYLTRANSFERASE"/>
    <property type="match status" value="1"/>
</dbReference>
<feature type="transmembrane region" description="Helical" evidence="2">
    <location>
        <begin position="555"/>
        <end position="576"/>
    </location>
</feature>
<dbReference type="Proteomes" id="UP000247892">
    <property type="component" value="Unassembled WGS sequence"/>
</dbReference>
<dbReference type="EMBL" id="MASU01000006">
    <property type="protein sequence ID" value="PXY34132.1"/>
    <property type="molecule type" value="Genomic_DNA"/>
</dbReference>
<proteinExistence type="predicted"/>
<evidence type="ECO:0000256" key="1">
    <source>
        <dbReference type="SAM" id="MobiDB-lite"/>
    </source>
</evidence>